<dbReference type="PROSITE" id="PS00138">
    <property type="entry name" value="SUBTILASE_SER"/>
    <property type="match status" value="1"/>
</dbReference>
<keyword evidence="1" id="KW-0645">Protease</keyword>
<reference evidence="6 7" key="1">
    <citation type="submission" date="2016-06" db="EMBL/GenBank/DDBJ databases">
        <title>The Draft Genome Sequence and Annotation of the Desert Woodrat Neotoma lepida.</title>
        <authorList>
            <person name="Campbell M."/>
            <person name="Oakeson K.F."/>
            <person name="Yandell M."/>
            <person name="Halpert J.R."/>
            <person name="Dearing D."/>
        </authorList>
    </citation>
    <scope>NUCLEOTIDE SEQUENCE [LARGE SCALE GENOMIC DNA]</scope>
    <source>
        <strain evidence="6">417</strain>
        <tissue evidence="6">Liver</tissue>
    </source>
</reference>
<name>A0A1A6GN28_NEOLE</name>
<proteinExistence type="inferred from homology"/>
<dbReference type="InterPro" id="IPR000209">
    <property type="entry name" value="Peptidase_S8/S53_dom"/>
</dbReference>
<organism evidence="6 7">
    <name type="scientific">Neotoma lepida</name>
    <name type="common">Desert woodrat</name>
    <dbReference type="NCBI Taxonomy" id="56216"/>
    <lineage>
        <taxon>Eukaryota</taxon>
        <taxon>Metazoa</taxon>
        <taxon>Chordata</taxon>
        <taxon>Craniata</taxon>
        <taxon>Vertebrata</taxon>
        <taxon>Euteleostomi</taxon>
        <taxon>Mammalia</taxon>
        <taxon>Eutheria</taxon>
        <taxon>Euarchontoglires</taxon>
        <taxon>Glires</taxon>
        <taxon>Rodentia</taxon>
        <taxon>Myomorpha</taxon>
        <taxon>Muroidea</taxon>
        <taxon>Cricetidae</taxon>
        <taxon>Neotominae</taxon>
        <taxon>Neotoma</taxon>
    </lineage>
</organism>
<evidence type="ECO:0000256" key="1">
    <source>
        <dbReference type="ARBA" id="ARBA00022670"/>
    </source>
</evidence>
<accession>A0A1A6GN28</accession>
<dbReference type="AlphaFoldDB" id="A0A1A6GN28"/>
<evidence type="ECO:0000256" key="4">
    <source>
        <dbReference type="PROSITE-ProRule" id="PRU01240"/>
    </source>
</evidence>
<evidence type="ECO:0000259" key="5">
    <source>
        <dbReference type="Pfam" id="PF00082"/>
    </source>
</evidence>
<keyword evidence="2" id="KW-0378">Hydrolase</keyword>
<comment type="caution">
    <text evidence="4">Lacks conserved residue(s) required for the propagation of feature annotation.</text>
</comment>
<dbReference type="OrthoDB" id="300641at2759"/>
<dbReference type="GO" id="GO:0016020">
    <property type="term" value="C:membrane"/>
    <property type="evidence" value="ECO:0007669"/>
    <property type="project" value="TreeGrafter"/>
</dbReference>
<feature type="domain" description="Peptidase S8/S53" evidence="5">
    <location>
        <begin position="2"/>
        <end position="39"/>
    </location>
</feature>
<comment type="similarity">
    <text evidence="4">Belongs to the peptidase S8 family.</text>
</comment>
<keyword evidence="7" id="KW-1185">Reference proteome</keyword>
<protein>
    <recommendedName>
        <fullName evidence="5">Peptidase S8/S53 domain-containing protein</fullName>
    </recommendedName>
</protein>
<dbReference type="PANTHER" id="PTHR42884:SF14">
    <property type="entry name" value="NEUROENDOCRINE CONVERTASE 1"/>
    <property type="match status" value="1"/>
</dbReference>
<dbReference type="GO" id="GO:0043005">
    <property type="term" value="C:neuron projection"/>
    <property type="evidence" value="ECO:0007669"/>
    <property type="project" value="TreeGrafter"/>
</dbReference>
<comment type="caution">
    <text evidence="6">The sequence shown here is derived from an EMBL/GenBank/DDBJ whole genome shotgun (WGS) entry which is preliminary data.</text>
</comment>
<dbReference type="GO" id="GO:0016486">
    <property type="term" value="P:peptide hormone processing"/>
    <property type="evidence" value="ECO:0007669"/>
    <property type="project" value="TreeGrafter"/>
</dbReference>
<dbReference type="GO" id="GO:0005615">
    <property type="term" value="C:extracellular space"/>
    <property type="evidence" value="ECO:0007669"/>
    <property type="project" value="TreeGrafter"/>
</dbReference>
<evidence type="ECO:0000313" key="7">
    <source>
        <dbReference type="Proteomes" id="UP000092124"/>
    </source>
</evidence>
<dbReference type="GO" id="GO:0004252">
    <property type="term" value="F:serine-type endopeptidase activity"/>
    <property type="evidence" value="ECO:0007669"/>
    <property type="project" value="InterPro"/>
</dbReference>
<sequence length="41" mass="4225">TSADLHNDCTETHTGTSASAPLAAGIFALALEANCDYENVE</sequence>
<gene>
    <name evidence="6" type="ORF">A6R68_04200</name>
</gene>
<evidence type="ECO:0000313" key="6">
    <source>
        <dbReference type="EMBL" id="OBS67259.1"/>
    </source>
</evidence>
<dbReference type="Pfam" id="PF00082">
    <property type="entry name" value="Peptidase_S8"/>
    <property type="match status" value="1"/>
</dbReference>
<dbReference type="EMBL" id="LZPO01087006">
    <property type="protein sequence ID" value="OBS67259.1"/>
    <property type="molecule type" value="Genomic_DNA"/>
</dbReference>
<keyword evidence="3" id="KW-0720">Serine protease</keyword>
<dbReference type="SUPFAM" id="SSF52743">
    <property type="entry name" value="Subtilisin-like"/>
    <property type="match status" value="1"/>
</dbReference>
<dbReference type="Gene3D" id="3.40.50.200">
    <property type="entry name" value="Peptidase S8/S53 domain"/>
    <property type="match status" value="1"/>
</dbReference>
<dbReference type="STRING" id="56216.A0A1A6GN28"/>
<dbReference type="PANTHER" id="PTHR42884">
    <property type="entry name" value="PROPROTEIN CONVERTASE SUBTILISIN/KEXIN-RELATED"/>
    <property type="match status" value="1"/>
</dbReference>
<dbReference type="InterPro" id="IPR023828">
    <property type="entry name" value="Peptidase_S8_Ser-AS"/>
</dbReference>
<dbReference type="PROSITE" id="PS51892">
    <property type="entry name" value="SUBTILASE"/>
    <property type="match status" value="1"/>
</dbReference>
<evidence type="ECO:0000256" key="2">
    <source>
        <dbReference type="ARBA" id="ARBA00022801"/>
    </source>
</evidence>
<evidence type="ECO:0000256" key="3">
    <source>
        <dbReference type="ARBA" id="ARBA00022825"/>
    </source>
</evidence>
<feature type="non-terminal residue" evidence="6">
    <location>
        <position position="1"/>
    </location>
</feature>
<dbReference type="InterPro" id="IPR036852">
    <property type="entry name" value="Peptidase_S8/S53_dom_sf"/>
</dbReference>
<dbReference type="Proteomes" id="UP000092124">
    <property type="component" value="Unassembled WGS sequence"/>
</dbReference>